<dbReference type="OrthoDB" id="5148443at2759"/>
<evidence type="ECO:0000256" key="3">
    <source>
        <dbReference type="SAM" id="SignalP"/>
    </source>
</evidence>
<keyword evidence="2" id="KW-1133">Transmembrane helix</keyword>
<feature type="transmembrane region" description="Helical" evidence="2">
    <location>
        <begin position="705"/>
        <end position="726"/>
    </location>
</feature>
<evidence type="ECO:0000313" key="5">
    <source>
        <dbReference type="Proteomes" id="UP000557566"/>
    </source>
</evidence>
<dbReference type="EMBL" id="JAAVMX010000007">
    <property type="protein sequence ID" value="KAF4506843.1"/>
    <property type="molecule type" value="Genomic_DNA"/>
</dbReference>
<evidence type="ECO:0000256" key="1">
    <source>
        <dbReference type="SAM" id="MobiDB-lite"/>
    </source>
</evidence>
<keyword evidence="2" id="KW-0812">Transmembrane</keyword>
<organism evidence="4 5">
    <name type="scientific">Ophiocordyceps sinensis</name>
    <dbReference type="NCBI Taxonomy" id="72228"/>
    <lineage>
        <taxon>Eukaryota</taxon>
        <taxon>Fungi</taxon>
        <taxon>Dikarya</taxon>
        <taxon>Ascomycota</taxon>
        <taxon>Pezizomycotina</taxon>
        <taxon>Sordariomycetes</taxon>
        <taxon>Hypocreomycetidae</taxon>
        <taxon>Hypocreales</taxon>
        <taxon>Ophiocordycipitaceae</taxon>
        <taxon>Ophiocordyceps</taxon>
    </lineage>
</organism>
<sequence>MLVATPSRDIRLFLAVLSLSALGCRAQGHARAEPASWSLSDLVTADTVQAILADEQLRRTYRAVVSVCVDTSRSLADHLEVPELSTLSDSLDGHLRELNSQTDALHLRKRRSGTAASANVKRAGFLSSLLPGGKKDNNAQAQGNATAEGGNDAKGPGGGLLGGLLSGGGGGDNAPGGFIKDAIAQAATGIIGRVINMTGPAVAGAGFFGGVGAGEGAAQGLNLVSANMSMGTGAAVAQENGMKSTGFNAAIESAAMGLTATALRALRQGNTLQLPDLGPVAEALGGGLGDGAATGLKLTTDNRRPPMNASSLDGVAGSFAFGLSKSLAEKANTSNLFGQMGGQNGSGVTDMLLKLAGPAASGLGRGIGSGVAVGLGLQPDGGPATTAKTTDADGGVDVGRVAQDFALGLTSRFLANGTATKAIDGLTGGNGGGGLGANLDVGRIANGLARGLLAGAGDGAQALGGVSAILSGNAMAQTAPSPETKVTFNDSVGGAATGFGQGLGNSAVITVQKLLSGGGAGTDAPKLRRSASSASLVARQAPPEARGVNVSSLLSPEAVSSVVQKVVDVLTCEGVGGLFLVAQGLSSSGTISTGGLDPGTTNFIKDLVPQGLISFAKDGNTYDIDGTQLSKALDGSIAEAANGLAINGVPFTRFLGLLIAHILLAVIAFAVLLPLALTLHSSRNILLRLQLDNVLPSWTVRATKIIWIAGIAPLGVAVLALGLLPGPRGAHFHTAHGILGLITLIITVAAIPLYILSTLCTPLASVLKLRVPTISEGCNQLLLALTAPTLVTGFMDLSSITQCLTRVLPLEVAVMLGFGLGSMLVVGQAVSGLDILLQWRSSRQRSKSSQAMASWKASIKKSPSQ</sequence>
<feature type="transmembrane region" description="Helical" evidence="2">
    <location>
        <begin position="738"/>
        <end position="760"/>
    </location>
</feature>
<keyword evidence="5" id="KW-1185">Reference proteome</keyword>
<comment type="caution">
    <text evidence="4">The sequence shown here is derived from an EMBL/GenBank/DDBJ whole genome shotgun (WGS) entry which is preliminary data.</text>
</comment>
<feature type="transmembrane region" description="Helical" evidence="2">
    <location>
        <begin position="781"/>
        <end position="800"/>
    </location>
</feature>
<feature type="region of interest" description="Disordered" evidence="1">
    <location>
        <begin position="129"/>
        <end position="154"/>
    </location>
</feature>
<keyword evidence="3" id="KW-0732">Signal</keyword>
<feature type="transmembrane region" description="Helical" evidence="2">
    <location>
        <begin position="812"/>
        <end position="837"/>
    </location>
</feature>
<protein>
    <submittedName>
        <fullName evidence="4">Uncharacterized protein</fullName>
    </submittedName>
</protein>
<feature type="chain" id="PRO_5034142413" evidence="3">
    <location>
        <begin position="27"/>
        <end position="865"/>
    </location>
</feature>
<gene>
    <name evidence="4" type="ORF">G6O67_006884</name>
</gene>
<dbReference type="AlphaFoldDB" id="A0A8H4PMT1"/>
<keyword evidence="2" id="KW-0472">Membrane</keyword>
<feature type="signal peptide" evidence="3">
    <location>
        <begin position="1"/>
        <end position="26"/>
    </location>
</feature>
<dbReference type="Proteomes" id="UP000557566">
    <property type="component" value="Unassembled WGS sequence"/>
</dbReference>
<reference evidence="4 5" key="1">
    <citation type="journal article" date="2020" name="Genome Biol. Evol.">
        <title>A new high-quality draft genome assembly of the Chinese cordyceps Ophiocordyceps sinensis.</title>
        <authorList>
            <person name="Shu R."/>
            <person name="Zhang J."/>
            <person name="Meng Q."/>
            <person name="Zhang H."/>
            <person name="Zhou G."/>
            <person name="Li M."/>
            <person name="Wu P."/>
            <person name="Zhao Y."/>
            <person name="Chen C."/>
            <person name="Qin Q."/>
        </authorList>
    </citation>
    <scope>NUCLEOTIDE SEQUENCE [LARGE SCALE GENOMIC DNA]</scope>
    <source>
        <strain evidence="4 5">IOZ07</strain>
    </source>
</reference>
<evidence type="ECO:0000256" key="2">
    <source>
        <dbReference type="SAM" id="Phobius"/>
    </source>
</evidence>
<name>A0A8H4PMT1_9HYPO</name>
<feature type="transmembrane region" description="Helical" evidence="2">
    <location>
        <begin position="654"/>
        <end position="679"/>
    </location>
</feature>
<evidence type="ECO:0000313" key="4">
    <source>
        <dbReference type="EMBL" id="KAF4506843.1"/>
    </source>
</evidence>
<accession>A0A8H4PMT1</accession>
<proteinExistence type="predicted"/>